<evidence type="ECO:0000256" key="6">
    <source>
        <dbReference type="ARBA" id="ARBA00022840"/>
    </source>
</evidence>
<dbReference type="Gene3D" id="3.40.50.300">
    <property type="entry name" value="P-loop containing nucleotide triphosphate hydrolases"/>
    <property type="match status" value="1"/>
</dbReference>
<dbReference type="AlphaFoldDB" id="A0A369KT39"/>
<dbReference type="PANTHER" id="PTHR24223:SF456">
    <property type="entry name" value="MULTIDRUG RESISTANCE-ASSOCIATED PROTEIN LETHAL(2)03659"/>
    <property type="match status" value="1"/>
</dbReference>
<gene>
    <name evidence="12" type="ORF">DCC88_07850</name>
</gene>
<proteinExistence type="inferred from homology"/>
<keyword evidence="5" id="KW-0547">Nucleotide-binding</keyword>
<evidence type="ECO:0000256" key="2">
    <source>
        <dbReference type="ARBA" id="ARBA00009726"/>
    </source>
</evidence>
<dbReference type="InterPro" id="IPR011527">
    <property type="entry name" value="ABC1_TM_dom"/>
</dbReference>
<comment type="caution">
    <text evidence="12">The sequence shown here is derived from an EMBL/GenBank/DDBJ whole genome shotgun (WGS) entry which is preliminary data.</text>
</comment>
<dbReference type="PROSITE" id="PS50929">
    <property type="entry name" value="ABC_TM1F"/>
    <property type="match status" value="1"/>
</dbReference>
<accession>A0A369KT39</accession>
<evidence type="ECO:0000256" key="8">
    <source>
        <dbReference type="ARBA" id="ARBA00023136"/>
    </source>
</evidence>
<dbReference type="GO" id="GO:0005524">
    <property type="term" value="F:ATP binding"/>
    <property type="evidence" value="ECO:0007669"/>
    <property type="project" value="UniProtKB-KW"/>
</dbReference>
<dbReference type="GO" id="GO:0140359">
    <property type="term" value="F:ABC-type transporter activity"/>
    <property type="evidence" value="ECO:0007669"/>
    <property type="project" value="InterPro"/>
</dbReference>
<sequence>MESFYAKKKIKNNSLTLKILFMRPHMRVMVLLISLIATLFSLIIPYYQKEFLDTLLQHKNINELYILLLLMFLYAIMSQFFYFLAKILSSNEGSVVQDFLSGITYSKTLRIKNENTKKITVGHALSVYATDVNTASSLIDDIFPNFIAYFLPLLLAPFAIIYITNIDPITIIYFTFVVLFLNFLIAIRQSKIFIKSKILSAIRIGNVNEWLINIRAIRVLGNTDWMENKIKYARIQETKNRLLMVTNGTTMSSIGNVTPYIINIFALYLLYKIYGDKVTSGQIFSLLWIFGVLLTRPIRMIPLMFVTFFDCYTSIKRVENYWNQDLEEKFIENNDQVNNGLIKIRGLTYENEGKILLNNINIDIKDKEFIAIVGELGSGKTLFLKALLNIINSSFKIYEIGNKSVNMLPLSTLRSYFSYVPQEYFIINSNIRNNVAFEYDFYKEIDDEIINSLELAQFYMNKENVSNGLDTEIGERGVSLSGGQKQRIAIARASFSNRPIILLDDCLSAVDINTEYKINKTLLNGFWKNKTRILVTHRLSVIQKCDKIVFFKDGKIIDIGNYEELMKKSLEFKEFVVINSIKD</sequence>
<evidence type="ECO:0000256" key="5">
    <source>
        <dbReference type="ARBA" id="ARBA00022741"/>
    </source>
</evidence>
<dbReference type="Pfam" id="PF00005">
    <property type="entry name" value="ABC_tran"/>
    <property type="match status" value="1"/>
</dbReference>
<dbReference type="InterPro" id="IPR036640">
    <property type="entry name" value="ABC1_TM_sf"/>
</dbReference>
<dbReference type="PROSITE" id="PS50893">
    <property type="entry name" value="ABC_TRANSPORTER_2"/>
    <property type="match status" value="1"/>
</dbReference>
<keyword evidence="13" id="KW-1185">Reference proteome</keyword>
<feature type="transmembrane region" description="Helical" evidence="9">
    <location>
        <begin position="146"/>
        <end position="163"/>
    </location>
</feature>
<dbReference type="InterPro" id="IPR027417">
    <property type="entry name" value="P-loop_NTPase"/>
</dbReference>
<keyword evidence="8 9" id="KW-0472">Membrane</keyword>
<evidence type="ECO:0000313" key="13">
    <source>
        <dbReference type="Proteomes" id="UP000253934"/>
    </source>
</evidence>
<dbReference type="SUPFAM" id="SSF90123">
    <property type="entry name" value="ABC transporter transmembrane region"/>
    <property type="match status" value="1"/>
</dbReference>
<dbReference type="GO" id="GO:0005886">
    <property type="term" value="C:plasma membrane"/>
    <property type="evidence" value="ECO:0007669"/>
    <property type="project" value="UniProtKB-SubCell"/>
</dbReference>
<feature type="transmembrane region" description="Helical" evidence="9">
    <location>
        <begin position="64"/>
        <end position="84"/>
    </location>
</feature>
<protein>
    <submittedName>
        <fullName evidence="12">ABC transporter ATP-binding protein</fullName>
    </submittedName>
</protein>
<feature type="transmembrane region" description="Helical" evidence="9">
    <location>
        <begin position="286"/>
        <end position="309"/>
    </location>
</feature>
<dbReference type="InterPro" id="IPR050173">
    <property type="entry name" value="ABC_transporter_C-like"/>
</dbReference>
<dbReference type="PROSITE" id="PS00211">
    <property type="entry name" value="ABC_TRANSPORTER_1"/>
    <property type="match status" value="1"/>
</dbReference>
<dbReference type="Proteomes" id="UP000253934">
    <property type="component" value="Unassembled WGS sequence"/>
</dbReference>
<dbReference type="Pfam" id="PF00664">
    <property type="entry name" value="ABC_membrane"/>
    <property type="match status" value="1"/>
</dbReference>
<feature type="domain" description="ABC transporter" evidence="10">
    <location>
        <begin position="342"/>
        <end position="578"/>
    </location>
</feature>
<evidence type="ECO:0000259" key="10">
    <source>
        <dbReference type="PROSITE" id="PS50893"/>
    </source>
</evidence>
<dbReference type="InterPro" id="IPR017871">
    <property type="entry name" value="ABC_transporter-like_CS"/>
</dbReference>
<evidence type="ECO:0000259" key="11">
    <source>
        <dbReference type="PROSITE" id="PS50929"/>
    </source>
</evidence>
<evidence type="ECO:0000256" key="9">
    <source>
        <dbReference type="SAM" id="Phobius"/>
    </source>
</evidence>
<evidence type="ECO:0000256" key="3">
    <source>
        <dbReference type="ARBA" id="ARBA00022448"/>
    </source>
</evidence>
<dbReference type="GO" id="GO:0016887">
    <property type="term" value="F:ATP hydrolysis activity"/>
    <property type="evidence" value="ECO:0007669"/>
    <property type="project" value="InterPro"/>
</dbReference>
<feature type="transmembrane region" description="Helical" evidence="9">
    <location>
        <begin position="257"/>
        <end position="274"/>
    </location>
</feature>
<dbReference type="EMBL" id="QOVW01000072">
    <property type="protein sequence ID" value="RDB35875.1"/>
    <property type="molecule type" value="Genomic_DNA"/>
</dbReference>
<evidence type="ECO:0000256" key="4">
    <source>
        <dbReference type="ARBA" id="ARBA00022692"/>
    </source>
</evidence>
<dbReference type="InterPro" id="IPR003439">
    <property type="entry name" value="ABC_transporter-like_ATP-bd"/>
</dbReference>
<evidence type="ECO:0000256" key="1">
    <source>
        <dbReference type="ARBA" id="ARBA00004651"/>
    </source>
</evidence>
<dbReference type="PANTHER" id="PTHR24223">
    <property type="entry name" value="ATP-BINDING CASSETTE SUB-FAMILY C"/>
    <property type="match status" value="1"/>
</dbReference>
<dbReference type="SUPFAM" id="SSF52540">
    <property type="entry name" value="P-loop containing nucleoside triphosphate hydrolases"/>
    <property type="match status" value="1"/>
</dbReference>
<comment type="similarity">
    <text evidence="2">Belongs to the ABC transporter superfamily. ABCC family. Conjugate transporter (TC 3.A.1.208) subfamily.</text>
</comment>
<keyword evidence="4 9" id="KW-0812">Transmembrane</keyword>
<feature type="transmembrane region" description="Helical" evidence="9">
    <location>
        <begin position="169"/>
        <end position="187"/>
    </location>
</feature>
<organism evidence="12 13">
    <name type="scientific">Spirobacillus cienkowskii</name>
    <dbReference type="NCBI Taxonomy" id="495820"/>
    <lineage>
        <taxon>Bacteria</taxon>
        <taxon>Pseudomonadati</taxon>
        <taxon>Bdellovibrionota</taxon>
        <taxon>Oligoflexia</taxon>
        <taxon>Silvanigrellales</taxon>
        <taxon>Spirobacillus</taxon>
    </lineage>
</organism>
<reference evidence="12" key="1">
    <citation type="submission" date="2018-04" db="EMBL/GenBank/DDBJ databases">
        <title>Draft genome sequence of the Candidatus Spirobacillus cienkowskii, a pathogen of freshwater Daphnia species, reconstructed from hemolymph metagenomic reads.</title>
        <authorList>
            <person name="Bresciani L."/>
            <person name="Lemos L.N."/>
            <person name="Wale N."/>
            <person name="Lin J.Y."/>
            <person name="Fernandes G.R."/>
            <person name="Duffy M.A."/>
            <person name="Rodrigues J.M."/>
        </authorList>
    </citation>
    <scope>NUCLEOTIDE SEQUENCE [LARGE SCALE GENOMIC DNA]</scope>
    <source>
        <strain evidence="12">Binning01</strain>
    </source>
</reference>
<evidence type="ECO:0000313" key="12">
    <source>
        <dbReference type="EMBL" id="RDB35875.1"/>
    </source>
</evidence>
<dbReference type="InterPro" id="IPR003593">
    <property type="entry name" value="AAA+_ATPase"/>
</dbReference>
<feature type="domain" description="ABC transmembrane type-1" evidence="11">
    <location>
        <begin position="28"/>
        <end position="295"/>
    </location>
</feature>
<dbReference type="Gene3D" id="1.20.1560.10">
    <property type="entry name" value="ABC transporter type 1, transmembrane domain"/>
    <property type="match status" value="1"/>
</dbReference>
<keyword evidence="3" id="KW-0813">Transport</keyword>
<keyword evidence="7 9" id="KW-1133">Transmembrane helix</keyword>
<evidence type="ECO:0000256" key="7">
    <source>
        <dbReference type="ARBA" id="ARBA00022989"/>
    </source>
</evidence>
<keyword evidence="6 12" id="KW-0067">ATP-binding</keyword>
<name>A0A369KT39_9BACT</name>
<comment type="subcellular location">
    <subcellularLocation>
        <location evidence="1">Cell membrane</location>
        <topology evidence="1">Multi-pass membrane protein</topology>
    </subcellularLocation>
</comment>
<feature type="transmembrane region" description="Helical" evidence="9">
    <location>
        <begin position="28"/>
        <end position="48"/>
    </location>
</feature>
<dbReference type="SMART" id="SM00382">
    <property type="entry name" value="AAA"/>
    <property type="match status" value="1"/>
</dbReference>